<evidence type="ECO:0000259" key="1">
    <source>
        <dbReference type="Pfam" id="PF18701"/>
    </source>
</evidence>
<dbReference type="Proteomes" id="UP000078541">
    <property type="component" value="Unassembled WGS sequence"/>
</dbReference>
<dbReference type="STRING" id="34720.A0A195FID7"/>
<feature type="non-terminal residue" evidence="2">
    <location>
        <position position="1"/>
    </location>
</feature>
<reference evidence="2 3" key="1">
    <citation type="submission" date="2016-03" db="EMBL/GenBank/DDBJ databases">
        <title>Trachymyrmex septentrionalis WGS genome.</title>
        <authorList>
            <person name="Nygaard S."/>
            <person name="Hu H."/>
            <person name="Boomsma J."/>
            <person name="Zhang G."/>
        </authorList>
    </citation>
    <scope>NUCLEOTIDE SEQUENCE [LARGE SCALE GENOMIC DNA]</scope>
    <source>
        <strain evidence="2">Tsep2-gDNA-1</strain>
        <tissue evidence="2">Whole body</tissue>
    </source>
</reference>
<organism evidence="2 3">
    <name type="scientific">Trachymyrmex septentrionalis</name>
    <dbReference type="NCBI Taxonomy" id="34720"/>
    <lineage>
        <taxon>Eukaryota</taxon>
        <taxon>Metazoa</taxon>
        <taxon>Ecdysozoa</taxon>
        <taxon>Arthropoda</taxon>
        <taxon>Hexapoda</taxon>
        <taxon>Insecta</taxon>
        <taxon>Pterygota</taxon>
        <taxon>Neoptera</taxon>
        <taxon>Endopterygota</taxon>
        <taxon>Hymenoptera</taxon>
        <taxon>Apocrita</taxon>
        <taxon>Aculeata</taxon>
        <taxon>Formicoidea</taxon>
        <taxon>Formicidae</taxon>
        <taxon>Myrmicinae</taxon>
        <taxon>Trachymyrmex</taxon>
    </lineage>
</organism>
<dbReference type="InterPro" id="IPR040676">
    <property type="entry name" value="DUF5641"/>
</dbReference>
<dbReference type="Pfam" id="PF18701">
    <property type="entry name" value="DUF5641"/>
    <property type="match status" value="1"/>
</dbReference>
<proteinExistence type="predicted"/>
<dbReference type="EMBL" id="KQ981523">
    <property type="protein sequence ID" value="KYN40141.1"/>
    <property type="molecule type" value="Genomic_DNA"/>
</dbReference>
<keyword evidence="3" id="KW-1185">Reference proteome</keyword>
<accession>A0A195FID7</accession>
<gene>
    <name evidence="2" type="ORF">ALC56_05084</name>
</gene>
<evidence type="ECO:0000313" key="3">
    <source>
        <dbReference type="Proteomes" id="UP000078541"/>
    </source>
</evidence>
<feature type="domain" description="DUF5641" evidence="1">
    <location>
        <begin position="309"/>
        <end position="349"/>
    </location>
</feature>
<protein>
    <recommendedName>
        <fullName evidence="1">DUF5641 domain-containing protein</fullName>
    </recommendedName>
</protein>
<evidence type="ECO:0000313" key="2">
    <source>
        <dbReference type="EMBL" id="KYN40141.1"/>
    </source>
</evidence>
<dbReference type="AlphaFoldDB" id="A0A195FID7"/>
<sequence>FWCDLIIVLHWLNIPPHLLKTYVANRVVKKIQELTSSNEWRHVRTEDNLVDAISRGQLPLEFSRNRTWFISLSWLMSGDESEWPNETIRIKKIPELKRNAYLIFVNSNFDIFNKFSSYSKELRVIAYCLRVRRPRKYSGPLDTEEINEAEIRVLKLLQANRFENELIRVGGCLRMSNLTSAQKHLILLSSRHRMTDCIIRKAHEKHYHSGIQTTLCILRQKFYIDSFYIKERKSRNKSKIKIYICVFVCLAIKAIHLEIVSDLTSEGFLAAQFKVTFPPVASHFDGLWKSSVKLFKSISSDPNDLLALNFWARWSLEYLKELQKPAKWNMDGLMLNNGDVLIKDKALSCTMDIGQGYGVIQAKTRWYA</sequence>
<dbReference type="PANTHER" id="PTHR47331:SF1">
    <property type="entry name" value="GAG-LIKE PROTEIN"/>
    <property type="match status" value="1"/>
</dbReference>
<name>A0A195FID7_9HYME</name>
<dbReference type="PANTHER" id="PTHR47331">
    <property type="entry name" value="PHD-TYPE DOMAIN-CONTAINING PROTEIN"/>
    <property type="match status" value="1"/>
</dbReference>